<comment type="similarity">
    <text evidence="3">In the N-terminal section; belongs to the PMEI family.</text>
</comment>
<comment type="similarity">
    <text evidence="4">In the C-terminal section; belongs to the pectinesterase family.</text>
</comment>
<evidence type="ECO:0000256" key="2">
    <source>
        <dbReference type="ARBA" id="ARBA00005184"/>
    </source>
</evidence>
<dbReference type="GO" id="GO:0045490">
    <property type="term" value="P:pectin catabolic process"/>
    <property type="evidence" value="ECO:0007669"/>
    <property type="project" value="UniProtKB-UniRule"/>
</dbReference>
<organism evidence="16 17">
    <name type="scientific">Sesamum alatum</name>
    <dbReference type="NCBI Taxonomy" id="300844"/>
    <lineage>
        <taxon>Eukaryota</taxon>
        <taxon>Viridiplantae</taxon>
        <taxon>Streptophyta</taxon>
        <taxon>Embryophyta</taxon>
        <taxon>Tracheophyta</taxon>
        <taxon>Spermatophyta</taxon>
        <taxon>Magnoliopsida</taxon>
        <taxon>eudicotyledons</taxon>
        <taxon>Gunneridae</taxon>
        <taxon>Pentapetalae</taxon>
        <taxon>asterids</taxon>
        <taxon>lamiids</taxon>
        <taxon>Lamiales</taxon>
        <taxon>Pedaliaceae</taxon>
        <taxon>Sesamum</taxon>
    </lineage>
</organism>
<dbReference type="GO" id="GO:0004857">
    <property type="term" value="F:enzyme inhibitor activity"/>
    <property type="evidence" value="ECO:0007669"/>
    <property type="project" value="InterPro"/>
</dbReference>
<evidence type="ECO:0000256" key="11">
    <source>
        <dbReference type="ARBA" id="ARBA00047928"/>
    </source>
</evidence>
<dbReference type="PANTHER" id="PTHR31707">
    <property type="entry name" value="PECTINESTERASE"/>
    <property type="match status" value="1"/>
</dbReference>
<keyword evidence="7" id="KW-0964">Secreted</keyword>
<evidence type="ECO:0000256" key="13">
    <source>
        <dbReference type="RuleBase" id="RU000589"/>
    </source>
</evidence>
<feature type="domain" description="Pectinesterase catalytic" evidence="14">
    <location>
        <begin position="171"/>
        <end position="471"/>
    </location>
</feature>
<evidence type="ECO:0000256" key="10">
    <source>
        <dbReference type="ARBA" id="ARBA00023316"/>
    </source>
</evidence>
<evidence type="ECO:0000256" key="12">
    <source>
        <dbReference type="PROSITE-ProRule" id="PRU10040"/>
    </source>
</evidence>
<keyword evidence="10" id="KW-0961">Cell wall biogenesis/degradation</keyword>
<evidence type="ECO:0000313" key="16">
    <source>
        <dbReference type="EMBL" id="KAK4414674.1"/>
    </source>
</evidence>
<feature type="domain" description="Pectinesterase inhibitor" evidence="15">
    <location>
        <begin position="51"/>
        <end position="134"/>
    </location>
</feature>
<evidence type="ECO:0000256" key="9">
    <source>
        <dbReference type="ARBA" id="ARBA00023085"/>
    </source>
</evidence>
<dbReference type="InterPro" id="IPR006501">
    <property type="entry name" value="Pectinesterase_inhib_dom"/>
</dbReference>
<keyword evidence="9 13" id="KW-0063">Aspartyl esterase</keyword>
<dbReference type="Proteomes" id="UP001293254">
    <property type="component" value="Unassembled WGS sequence"/>
</dbReference>
<comment type="caution">
    <text evidence="16">The sequence shown here is derived from an EMBL/GenBank/DDBJ whole genome shotgun (WGS) entry which is preliminary data.</text>
</comment>
<dbReference type="Gene3D" id="1.20.140.40">
    <property type="entry name" value="Invertase/pectin methylesterase inhibitor family protein"/>
    <property type="match status" value="1"/>
</dbReference>
<evidence type="ECO:0000259" key="15">
    <source>
        <dbReference type="Pfam" id="PF04043"/>
    </source>
</evidence>
<evidence type="ECO:0000256" key="6">
    <source>
        <dbReference type="ARBA" id="ARBA00022512"/>
    </source>
</evidence>
<protein>
    <recommendedName>
        <fullName evidence="5 13">Pectinesterase</fullName>
        <ecNumber evidence="5 13">3.1.1.11</ecNumber>
    </recommendedName>
</protein>
<dbReference type="InterPro" id="IPR011050">
    <property type="entry name" value="Pectin_lyase_fold/virulence"/>
</dbReference>
<comment type="subcellular location">
    <subcellularLocation>
        <location evidence="1">Secreted</location>
        <location evidence="1">Cell wall</location>
    </subcellularLocation>
</comment>
<feature type="chain" id="PRO_5041780665" description="Pectinesterase" evidence="13">
    <location>
        <begin position="22"/>
        <end position="485"/>
    </location>
</feature>
<keyword evidence="8 13" id="KW-0378">Hydrolase</keyword>
<dbReference type="InterPro" id="IPR000070">
    <property type="entry name" value="Pectinesterase_cat"/>
</dbReference>
<name>A0AAE1XND9_9LAMI</name>
<dbReference type="Pfam" id="PF04043">
    <property type="entry name" value="PMEI"/>
    <property type="match status" value="1"/>
</dbReference>
<dbReference type="EC" id="3.1.1.11" evidence="5 13"/>
<keyword evidence="17" id="KW-1185">Reference proteome</keyword>
<keyword evidence="13" id="KW-0732">Signal</keyword>
<dbReference type="FunFam" id="2.160.20.10:FF:000001">
    <property type="entry name" value="Pectinesterase"/>
    <property type="match status" value="1"/>
</dbReference>
<accession>A0AAE1XND9</accession>
<evidence type="ECO:0000256" key="5">
    <source>
        <dbReference type="ARBA" id="ARBA00013229"/>
    </source>
</evidence>
<evidence type="ECO:0000259" key="14">
    <source>
        <dbReference type="Pfam" id="PF01095"/>
    </source>
</evidence>
<keyword evidence="6" id="KW-0134">Cell wall</keyword>
<dbReference type="SUPFAM" id="SSF51126">
    <property type="entry name" value="Pectin lyase-like"/>
    <property type="match status" value="1"/>
</dbReference>
<comment type="pathway">
    <text evidence="2 13">Glycan metabolism; pectin degradation; 2-dehydro-3-deoxy-D-gluconate from pectin: step 1/5.</text>
</comment>
<feature type="signal peptide" evidence="13">
    <location>
        <begin position="1"/>
        <end position="21"/>
    </location>
</feature>
<evidence type="ECO:0000256" key="4">
    <source>
        <dbReference type="ARBA" id="ARBA00007786"/>
    </source>
</evidence>
<feature type="active site" evidence="12">
    <location>
        <position position="323"/>
    </location>
</feature>
<evidence type="ECO:0000313" key="17">
    <source>
        <dbReference type="Proteomes" id="UP001293254"/>
    </source>
</evidence>
<evidence type="ECO:0000256" key="7">
    <source>
        <dbReference type="ARBA" id="ARBA00022525"/>
    </source>
</evidence>
<reference evidence="16" key="1">
    <citation type="submission" date="2020-06" db="EMBL/GenBank/DDBJ databases">
        <authorList>
            <person name="Li T."/>
            <person name="Hu X."/>
            <person name="Zhang T."/>
            <person name="Song X."/>
            <person name="Zhang H."/>
            <person name="Dai N."/>
            <person name="Sheng W."/>
            <person name="Hou X."/>
            <person name="Wei L."/>
        </authorList>
    </citation>
    <scope>NUCLEOTIDE SEQUENCE</scope>
    <source>
        <strain evidence="16">3651</strain>
        <tissue evidence="16">Leaf</tissue>
    </source>
</reference>
<sequence>MSCLSATFLLHLLLLANFVSCGRKLEVVEMAREGMLQAVTRARGFKTSDGPGQESGSPDGAVGDCVKLYEEAEPRLARLVSSRERERCSSDDAVTWLSAALASHGTCLDGLGENGWLFEARQARNLTAVIREALAVYRARRNRRGKTKALTGNSGRGINLATWNVATSKADIVVAQDGSGNYKTINEAVGALGRLGGNRPERAVVYVKSGVYKEKVEIGRELKNVMFVGDGMDKTVVTGSQNVQDGATTFNSATFGVSGDGFWARDMTFENTAGPEKHQAVALRVSSDLSVFYRCSFKGYQDTLLLHSLRQFYRDCQVHGTVDFIFGDAAAVLQNCDIIVRRPMAHQSNMITAQGRDDPNENTGISIVNSRVLPAFDFRDVKGRFRSYLGRPWKKYSRTVVLQTDLDGLVDGKGWKEWSGDFALSTLYYAEYMNTGAGASTADRVKWPGFHVIRDRQEAEKFSVRSFIGGDSWIPATGVPFSSAV</sequence>
<reference evidence="16" key="2">
    <citation type="journal article" date="2024" name="Plant">
        <title>Genomic evolution and insights into agronomic trait innovations of Sesamum species.</title>
        <authorList>
            <person name="Miao H."/>
            <person name="Wang L."/>
            <person name="Qu L."/>
            <person name="Liu H."/>
            <person name="Sun Y."/>
            <person name="Le M."/>
            <person name="Wang Q."/>
            <person name="Wei S."/>
            <person name="Zheng Y."/>
            <person name="Lin W."/>
            <person name="Duan Y."/>
            <person name="Cao H."/>
            <person name="Xiong S."/>
            <person name="Wang X."/>
            <person name="Wei L."/>
            <person name="Li C."/>
            <person name="Ma Q."/>
            <person name="Ju M."/>
            <person name="Zhao R."/>
            <person name="Li G."/>
            <person name="Mu C."/>
            <person name="Tian Q."/>
            <person name="Mei H."/>
            <person name="Zhang T."/>
            <person name="Gao T."/>
            <person name="Zhang H."/>
        </authorList>
    </citation>
    <scope>NUCLEOTIDE SEQUENCE</scope>
    <source>
        <strain evidence="16">3651</strain>
    </source>
</reference>
<dbReference type="PROSITE" id="PS00503">
    <property type="entry name" value="PECTINESTERASE_2"/>
    <property type="match status" value="1"/>
</dbReference>
<dbReference type="Pfam" id="PF01095">
    <property type="entry name" value="Pectinesterase"/>
    <property type="match status" value="1"/>
</dbReference>
<comment type="catalytic activity">
    <reaction evidence="11 13">
        <text>[(1-&gt;4)-alpha-D-galacturonosyl methyl ester](n) + n H2O = [(1-&gt;4)-alpha-D-galacturonosyl](n) + n methanol + n H(+)</text>
        <dbReference type="Rhea" id="RHEA:22380"/>
        <dbReference type="Rhea" id="RHEA-COMP:14570"/>
        <dbReference type="Rhea" id="RHEA-COMP:14573"/>
        <dbReference type="ChEBI" id="CHEBI:15377"/>
        <dbReference type="ChEBI" id="CHEBI:15378"/>
        <dbReference type="ChEBI" id="CHEBI:17790"/>
        <dbReference type="ChEBI" id="CHEBI:140522"/>
        <dbReference type="ChEBI" id="CHEBI:140523"/>
        <dbReference type="EC" id="3.1.1.11"/>
    </reaction>
</comment>
<dbReference type="AlphaFoldDB" id="A0AAE1XND9"/>
<evidence type="ECO:0000256" key="3">
    <source>
        <dbReference type="ARBA" id="ARBA00006027"/>
    </source>
</evidence>
<dbReference type="InterPro" id="IPR033131">
    <property type="entry name" value="Pectinesterase_Asp_AS"/>
</dbReference>
<dbReference type="GO" id="GO:0042545">
    <property type="term" value="P:cell wall modification"/>
    <property type="evidence" value="ECO:0007669"/>
    <property type="project" value="UniProtKB-UniRule"/>
</dbReference>
<dbReference type="SUPFAM" id="SSF101148">
    <property type="entry name" value="Plant invertase/pectin methylesterase inhibitor"/>
    <property type="match status" value="1"/>
</dbReference>
<proteinExistence type="inferred from homology"/>
<dbReference type="InterPro" id="IPR012334">
    <property type="entry name" value="Pectin_lyas_fold"/>
</dbReference>
<dbReference type="CDD" id="cd15799">
    <property type="entry name" value="PMEI-like_4"/>
    <property type="match status" value="1"/>
</dbReference>
<dbReference type="InterPro" id="IPR035513">
    <property type="entry name" value="Invertase/methylesterase_inhib"/>
</dbReference>
<dbReference type="EMBL" id="JACGWO010000012">
    <property type="protein sequence ID" value="KAK4414674.1"/>
    <property type="molecule type" value="Genomic_DNA"/>
</dbReference>
<dbReference type="GO" id="GO:0030599">
    <property type="term" value="F:pectinesterase activity"/>
    <property type="evidence" value="ECO:0007669"/>
    <property type="project" value="UniProtKB-UniRule"/>
</dbReference>
<evidence type="ECO:0000256" key="8">
    <source>
        <dbReference type="ARBA" id="ARBA00022801"/>
    </source>
</evidence>
<dbReference type="Gene3D" id="2.160.20.10">
    <property type="entry name" value="Single-stranded right-handed beta-helix, Pectin lyase-like"/>
    <property type="match status" value="1"/>
</dbReference>
<gene>
    <name evidence="16" type="ORF">Salat_2880400</name>
</gene>
<evidence type="ECO:0000256" key="1">
    <source>
        <dbReference type="ARBA" id="ARBA00004191"/>
    </source>
</evidence>